<dbReference type="Gene3D" id="3.40.1090.10">
    <property type="entry name" value="Cytosolic phospholipase A2 catalytic domain"/>
    <property type="match status" value="2"/>
</dbReference>
<sequence>MNVSFAGCGFLGIYHVGVASALREYASQVCVGKIAGASAGSLAAAALICDVPCGESTTYVLHIAVKARQRALGPFHPGFDVDSIIHEGLSNLLPDNAHKLCSGRLYVSLTRISDGKNVLISQFDTKEELIQVLKCSCFIPFYSGLFPPKINGVAYVDGGFSDNLPNLDENTITVSPFAGESDICPIDDNFNLLQINLCNTSITLSPGNLYRFTRILFPPNPEILSRMCKQGFDDAVRFLQKQNMISCTRCLAVQSSLVMADSNTESESDSHPFDDCNECKERQQLALTESLPDAIVKALQHASDQLDKGVINWLFRHRPMKFISFLTIPYVLPIDITIVVCCKLWQLLPKLQKEMQTSLYQLLNAAKNIVTKFQDTKGLHNAKFSCQLALTEFNYSPNEPVAPRSRQHTPARSMQPSTVAAPNKPSEVTKLFEQRSRSLENIAAAVPDATPPCPPQAQRKSYAGLSFQRAQKDTERVIGTMNFGFTMSLSQLPRQVKGRSDSRTSVIESLRKLEDPTENLDAIKLTNQALDWERECLEQAEPHNVDEFDEILRVTQDNEALMAYYYTDDEDGHERVRVTEIFSVNSREDSVEDSASRDLGNVYRPSPSVLSSSESKVLSRKVPRRKMSFVPTSRPTI</sequence>
<evidence type="ECO:0000259" key="7">
    <source>
        <dbReference type="PROSITE" id="PS51635"/>
    </source>
</evidence>
<keyword evidence="4" id="KW-0442">Lipid degradation</keyword>
<dbReference type="InterPro" id="IPR002641">
    <property type="entry name" value="PNPLA_dom"/>
</dbReference>
<feature type="short sequence motif" description="GXSXG" evidence="4">
    <location>
        <begin position="36"/>
        <end position="40"/>
    </location>
</feature>
<evidence type="ECO:0000256" key="6">
    <source>
        <dbReference type="SAM" id="SignalP"/>
    </source>
</evidence>
<dbReference type="Pfam" id="PF01734">
    <property type="entry name" value="Patatin"/>
    <property type="match status" value="1"/>
</dbReference>
<dbReference type="PANTHER" id="PTHR12406">
    <property type="entry name" value="CALCIUM-INDEPENDENT PHOSPHOLIPASE A2 IPLA2 -RELATED"/>
    <property type="match status" value="1"/>
</dbReference>
<feature type="short sequence motif" description="DGA/G" evidence="4">
    <location>
        <begin position="157"/>
        <end position="159"/>
    </location>
</feature>
<dbReference type="FunFam" id="3.40.1090.10:FF:000003">
    <property type="entry name" value="Patatin-like phospholipase domain-containing protein 2"/>
    <property type="match status" value="1"/>
</dbReference>
<keyword evidence="6" id="KW-0732">Signal</keyword>
<keyword evidence="3 4" id="KW-0443">Lipid metabolism</keyword>
<accession>A0A2R5L4D9</accession>
<dbReference type="EMBL" id="GGLE01000209">
    <property type="protein sequence ID" value="MBY04335.1"/>
    <property type="molecule type" value="Transcribed_RNA"/>
</dbReference>
<feature type="region of interest" description="Disordered" evidence="5">
    <location>
        <begin position="397"/>
        <end position="425"/>
    </location>
</feature>
<evidence type="ECO:0000256" key="5">
    <source>
        <dbReference type="SAM" id="MobiDB-lite"/>
    </source>
</evidence>
<evidence type="ECO:0000256" key="4">
    <source>
        <dbReference type="PROSITE-ProRule" id="PRU01161"/>
    </source>
</evidence>
<protein>
    <recommendedName>
        <fullName evidence="1">triacylglycerol lipase</fullName>
        <ecNumber evidence="1">3.1.1.3</ecNumber>
    </recommendedName>
</protein>
<dbReference type="InterPro" id="IPR016035">
    <property type="entry name" value="Acyl_Trfase/lysoPLipase"/>
</dbReference>
<dbReference type="GO" id="GO:0005737">
    <property type="term" value="C:cytoplasm"/>
    <property type="evidence" value="ECO:0007669"/>
    <property type="project" value="TreeGrafter"/>
</dbReference>
<keyword evidence="2 4" id="KW-0378">Hydrolase</keyword>
<feature type="signal peptide" evidence="6">
    <location>
        <begin position="1"/>
        <end position="21"/>
    </location>
</feature>
<dbReference type="GO" id="GO:0004806">
    <property type="term" value="F:triacylglycerol lipase activity"/>
    <property type="evidence" value="ECO:0007669"/>
    <property type="project" value="UniProtKB-EC"/>
</dbReference>
<name>A0A2R5L4D9_9ACAR</name>
<dbReference type="GO" id="GO:0055088">
    <property type="term" value="P:lipid homeostasis"/>
    <property type="evidence" value="ECO:0007669"/>
    <property type="project" value="TreeGrafter"/>
</dbReference>
<feature type="chain" id="PRO_5015348430" description="triacylglycerol lipase" evidence="6">
    <location>
        <begin position="22"/>
        <end position="637"/>
    </location>
</feature>
<feature type="compositionally biased region" description="Polar residues" evidence="5">
    <location>
        <begin position="408"/>
        <end position="420"/>
    </location>
</feature>
<evidence type="ECO:0000256" key="1">
    <source>
        <dbReference type="ARBA" id="ARBA00013279"/>
    </source>
</evidence>
<organism evidence="8">
    <name type="scientific">Ornithodoros turicata</name>
    <dbReference type="NCBI Taxonomy" id="34597"/>
    <lineage>
        <taxon>Eukaryota</taxon>
        <taxon>Metazoa</taxon>
        <taxon>Ecdysozoa</taxon>
        <taxon>Arthropoda</taxon>
        <taxon>Chelicerata</taxon>
        <taxon>Arachnida</taxon>
        <taxon>Acari</taxon>
        <taxon>Parasitiformes</taxon>
        <taxon>Ixodida</taxon>
        <taxon>Ixodoidea</taxon>
        <taxon>Argasidae</taxon>
        <taxon>Ornithodorinae</taxon>
        <taxon>Ornithodoros</taxon>
    </lineage>
</organism>
<evidence type="ECO:0000313" key="8">
    <source>
        <dbReference type="EMBL" id="MBY04335.1"/>
    </source>
</evidence>
<evidence type="ECO:0000256" key="2">
    <source>
        <dbReference type="ARBA" id="ARBA00022801"/>
    </source>
</evidence>
<dbReference type="EC" id="3.1.1.3" evidence="1"/>
<feature type="active site" description="Nucleophile" evidence="4">
    <location>
        <position position="38"/>
    </location>
</feature>
<reference evidence="8" key="1">
    <citation type="submission" date="2018-03" db="EMBL/GenBank/DDBJ databases">
        <title>The relapsing fever spirochete Borrelia turicatae persists in the highly oxidative environment of its soft-bodied tick vector.</title>
        <authorList>
            <person name="Bourret T.J."/>
            <person name="Boyle W.K."/>
            <person name="Valenzuela J.G."/>
            <person name="Oliveira F."/>
            <person name="Lopez J.E."/>
        </authorList>
    </citation>
    <scope>NUCLEOTIDE SEQUENCE</scope>
    <source>
        <strain evidence="8">Kansas strain/isolate</strain>
        <tissue evidence="8">Salivary glands</tissue>
    </source>
</reference>
<dbReference type="GO" id="GO:0016020">
    <property type="term" value="C:membrane"/>
    <property type="evidence" value="ECO:0007669"/>
    <property type="project" value="TreeGrafter"/>
</dbReference>
<feature type="short sequence motif" description="GXGXXG" evidence="4">
    <location>
        <begin position="7"/>
        <end position="12"/>
    </location>
</feature>
<dbReference type="AlphaFoldDB" id="A0A2R5L4D9"/>
<dbReference type="PANTHER" id="PTHR12406:SF41">
    <property type="entry name" value="BRUMMER, ISOFORM B-RELATED"/>
    <property type="match status" value="1"/>
</dbReference>
<feature type="active site" description="Proton acceptor" evidence="4">
    <location>
        <position position="157"/>
    </location>
</feature>
<dbReference type="InterPro" id="IPR033562">
    <property type="entry name" value="PLPL"/>
</dbReference>
<evidence type="ECO:0000256" key="3">
    <source>
        <dbReference type="ARBA" id="ARBA00023098"/>
    </source>
</evidence>
<feature type="domain" description="PNPLA" evidence="7">
    <location>
        <begin position="3"/>
        <end position="170"/>
    </location>
</feature>
<dbReference type="SUPFAM" id="SSF52151">
    <property type="entry name" value="FabD/lysophospholipase-like"/>
    <property type="match status" value="1"/>
</dbReference>
<dbReference type="GO" id="GO:0005811">
    <property type="term" value="C:lipid droplet"/>
    <property type="evidence" value="ECO:0007669"/>
    <property type="project" value="TreeGrafter"/>
</dbReference>
<proteinExistence type="predicted"/>
<dbReference type="GO" id="GO:0019433">
    <property type="term" value="P:triglyceride catabolic process"/>
    <property type="evidence" value="ECO:0007669"/>
    <property type="project" value="TreeGrafter"/>
</dbReference>
<dbReference type="PROSITE" id="PS51635">
    <property type="entry name" value="PNPLA"/>
    <property type="match status" value="1"/>
</dbReference>
<feature type="region of interest" description="Disordered" evidence="5">
    <location>
        <begin position="587"/>
        <end position="607"/>
    </location>
</feature>